<evidence type="ECO:0000259" key="3">
    <source>
        <dbReference type="Pfam" id="PF03372"/>
    </source>
</evidence>
<feature type="transmembrane region" description="Helical" evidence="2">
    <location>
        <begin position="1395"/>
        <end position="1420"/>
    </location>
</feature>
<evidence type="ECO:0000313" key="6">
    <source>
        <dbReference type="Proteomes" id="UP001408789"/>
    </source>
</evidence>
<organism evidence="5 6">
    <name type="scientific">Deinandra increscens subsp. villosa</name>
    <dbReference type="NCBI Taxonomy" id="3103831"/>
    <lineage>
        <taxon>Eukaryota</taxon>
        <taxon>Viridiplantae</taxon>
        <taxon>Streptophyta</taxon>
        <taxon>Embryophyta</taxon>
        <taxon>Tracheophyta</taxon>
        <taxon>Spermatophyta</taxon>
        <taxon>Magnoliopsida</taxon>
        <taxon>eudicotyledons</taxon>
        <taxon>Gunneridae</taxon>
        <taxon>Pentapetalae</taxon>
        <taxon>asterids</taxon>
        <taxon>campanulids</taxon>
        <taxon>Asterales</taxon>
        <taxon>Asteraceae</taxon>
        <taxon>Asteroideae</taxon>
        <taxon>Heliantheae alliance</taxon>
        <taxon>Madieae</taxon>
        <taxon>Madiinae</taxon>
        <taxon>Deinandra</taxon>
    </lineage>
</organism>
<name>A0AAP0GIT7_9ASTR</name>
<evidence type="ECO:0000313" key="5">
    <source>
        <dbReference type="EMBL" id="KAK9050851.1"/>
    </source>
</evidence>
<dbReference type="Proteomes" id="UP001408789">
    <property type="component" value="Unassembled WGS sequence"/>
</dbReference>
<evidence type="ECO:0008006" key="7">
    <source>
        <dbReference type="Google" id="ProtNLM"/>
    </source>
</evidence>
<protein>
    <recommendedName>
        <fullName evidence="7">Reverse transcriptase domain-containing protein</fullName>
    </recommendedName>
</protein>
<dbReference type="InterPro" id="IPR043502">
    <property type="entry name" value="DNA/RNA_pol_sf"/>
</dbReference>
<reference evidence="5 6" key="1">
    <citation type="submission" date="2024-04" db="EMBL/GenBank/DDBJ databases">
        <title>The reference genome of an endangered Asteraceae, Deinandra increscens subsp. villosa, native to the Central Coast of California.</title>
        <authorList>
            <person name="Guilliams M."/>
            <person name="Hasenstab-Lehman K."/>
            <person name="Meyer R."/>
            <person name="Mcevoy S."/>
        </authorList>
    </citation>
    <scope>NUCLEOTIDE SEQUENCE [LARGE SCALE GENOMIC DNA]</scope>
    <source>
        <tissue evidence="5">Leaf</tissue>
    </source>
</reference>
<dbReference type="Pfam" id="PF03372">
    <property type="entry name" value="Exo_endo_phos"/>
    <property type="match status" value="1"/>
</dbReference>
<feature type="transmembrane region" description="Helical" evidence="2">
    <location>
        <begin position="1432"/>
        <end position="1452"/>
    </location>
</feature>
<dbReference type="Gene3D" id="3.60.10.10">
    <property type="entry name" value="Endonuclease/exonuclease/phosphatase"/>
    <property type="match status" value="1"/>
</dbReference>
<feature type="compositionally biased region" description="Polar residues" evidence="1">
    <location>
        <begin position="423"/>
        <end position="434"/>
    </location>
</feature>
<dbReference type="InterPro" id="IPR026960">
    <property type="entry name" value="RVT-Znf"/>
</dbReference>
<proteinExistence type="predicted"/>
<dbReference type="SUPFAM" id="SSF56672">
    <property type="entry name" value="DNA/RNA polymerases"/>
    <property type="match status" value="1"/>
</dbReference>
<keyword evidence="2" id="KW-0472">Membrane</keyword>
<dbReference type="InterPro" id="IPR036691">
    <property type="entry name" value="Endo/exonu/phosph_ase_sf"/>
</dbReference>
<gene>
    <name evidence="5" type="ORF">SSX86_030178</name>
</gene>
<feature type="compositionally biased region" description="Basic and acidic residues" evidence="1">
    <location>
        <begin position="463"/>
        <end position="473"/>
    </location>
</feature>
<evidence type="ECO:0000256" key="1">
    <source>
        <dbReference type="SAM" id="MobiDB-lite"/>
    </source>
</evidence>
<sequence>MDMNEVMSEAPMESVVVRDESVSLQTETQGTGSVVQVDCGITANTAATGLGNEENVVNRIHGSMVPFGNLEDHKAFADLIRKVPTTYSLGFFKENDPLVTSVAKFLKYVKRKEVVRSEDQGQCSKICLNLDGQNNVGVPKKRIRMTDRRAILRDKQYGVGAGGRKVVKVSMAKADPISGSSQLPPVLHVEYNIGKDILPKKIPMSKELSMKYIWSQMKRAKEKVGASTSSLLQHVPNGGFKESILGSIPAISKFVFGSTKIDGNLGGDDRKNTSYANVTAGIAEPMQYCPPLVLDSGEKVVMAIPTKCEHCQVFGHSVERCKLKPVTNMDVDGGSDVNCTNGHVDGNAKSLDDSVGGNATKEGDDGFQMVTKKGVKKTKEGAPRSGPNSPVKRVSKGDCSPSKGAGNSSDVKQKDSEVRTPTRKSSNPEASSSGTKDESKKPYGMDTGSNVSKSGSKGGGNEPKNENKGDKKGINTNQEYRGSYQETMKEKEARIIVGWNPGAVDVVTINLTDQLLNCYIKSKDGSQNFYCSFVYGRVKVMQRRALWADLEQFGSIIAQDPWLVVGDFNATLDPAESSSSTSHMSSSIDEFRSCCSNAGIIDITFTGMKFTWNQTPGKTTGLLRKLDRAMCNAEFMASFPKVTAVFLPFYTSDHAPSLIYGCTMFSGVSKMKNLKRPLRKLAHEQGNLTEKVDVLRKELGKIQEAMVVDSSNQSLRAEERAYIQALKSAEIDEELFLRQKAKVEWLAAGDQNSSYFHKAVKGRQAKNRINGIMDMGGNYHVGDKIGEAFVDHFKSYMGCNVPVQRIEHPDSLFTKKLPRQAADHMVRPVTDEEVKSDIFDIDDDKAPGPDGFTSKFFKAAWSTVGPEVCSAVREFFENGKLLNEINATIISLVPKCHTPSNVADFRPIACCNVLYKGITKIICNRLKDSLDLVVSMNQSAFIPGKRGLRQGDPMSPYLFTLVMEVLTLILNRRIREADNFKYHWKCRKLGITNLCFFYDLLIFVNADCDSVKVIKLALEEFSGISGLLPNLSKSTMYFGNVVPNLKAKILRLIPFKEVKSVLASMQVYWASMFLLPIALIEDIERIINKFPWTQTDSSKGKVRVSWNEVCFPKEQGGLELNLYGLKGRSLWEFPDKKDKCWSWRNIMKCRAEVWSHCYSQLGDGSKTSVWFDLWHPLSPLCFFISPREINRAGLSLSLKVSDIIVEGNWAWPEEWDSRFPELFDYVPPLLVDGNVDKVLWCNNEGNLVPFSSKVAFQDFSEVHPIVPWVNLVWFSQSIPRHGFILWLACRQRLLTQDKLLKWDKEDNLLCIFCQQQHDSHTHLFFEAKGCDSGVLYINPSVHALNKRERGSNERRILLLGYNVQLQSVISKLHTSMLIKLQLAAALGKTVIHKDVIVRLLLMFSVDLGWIYNPLICYLVMLPFSHLNVGCYFAFWGWMLLYSLAMHVGWRIVLCSQQAMLINDGQRLLLVSSTWSHWLSLGLLKMNGSWSTTFCKSIVYLDGCPTAATTVNQSFLAGSRIDTTFLAGASNLLLRELYEAADDMFFWDKKEI</sequence>
<feature type="compositionally biased region" description="Basic and acidic residues" evidence="1">
    <location>
        <begin position="411"/>
        <end position="420"/>
    </location>
</feature>
<dbReference type="GO" id="GO:0003824">
    <property type="term" value="F:catalytic activity"/>
    <property type="evidence" value="ECO:0007669"/>
    <property type="project" value="InterPro"/>
</dbReference>
<comment type="caution">
    <text evidence="5">The sequence shown here is derived from an EMBL/GenBank/DDBJ whole genome shotgun (WGS) entry which is preliminary data.</text>
</comment>
<dbReference type="SUPFAM" id="SSF56219">
    <property type="entry name" value="DNase I-like"/>
    <property type="match status" value="1"/>
</dbReference>
<evidence type="ECO:0000259" key="4">
    <source>
        <dbReference type="Pfam" id="PF13966"/>
    </source>
</evidence>
<dbReference type="PANTHER" id="PTHR33116">
    <property type="entry name" value="REVERSE TRANSCRIPTASE ZINC-BINDING DOMAIN-CONTAINING PROTEIN-RELATED-RELATED"/>
    <property type="match status" value="1"/>
</dbReference>
<accession>A0AAP0GIT7</accession>
<evidence type="ECO:0000256" key="2">
    <source>
        <dbReference type="SAM" id="Phobius"/>
    </source>
</evidence>
<dbReference type="Pfam" id="PF13966">
    <property type="entry name" value="zf-RVT"/>
    <property type="match status" value="1"/>
</dbReference>
<dbReference type="PANTHER" id="PTHR33116:SF84">
    <property type="entry name" value="RNA-DIRECTED DNA POLYMERASE"/>
    <property type="match status" value="1"/>
</dbReference>
<dbReference type="EMBL" id="JBCNJP010000058">
    <property type="protein sequence ID" value="KAK9050851.1"/>
    <property type="molecule type" value="Genomic_DNA"/>
</dbReference>
<keyword evidence="2" id="KW-1133">Transmembrane helix</keyword>
<keyword evidence="2" id="KW-0812">Transmembrane</keyword>
<dbReference type="CDD" id="cd01650">
    <property type="entry name" value="RT_nLTR_like"/>
    <property type="match status" value="1"/>
</dbReference>
<dbReference type="InterPro" id="IPR005135">
    <property type="entry name" value="Endo/exonuclease/phosphatase"/>
</dbReference>
<feature type="region of interest" description="Disordered" evidence="1">
    <location>
        <begin position="348"/>
        <end position="477"/>
    </location>
</feature>
<feature type="domain" description="Reverse transcriptase zinc-binding" evidence="4">
    <location>
        <begin position="1250"/>
        <end position="1327"/>
    </location>
</feature>
<feature type="transmembrane region" description="Helical" evidence="2">
    <location>
        <begin position="1061"/>
        <end position="1080"/>
    </location>
</feature>
<feature type="domain" description="Endonuclease/exonuclease/phosphatase" evidence="3">
    <location>
        <begin position="504"/>
        <end position="654"/>
    </location>
</feature>
<keyword evidence="6" id="KW-1185">Reference proteome</keyword>